<feature type="transmembrane region" description="Helical" evidence="9">
    <location>
        <begin position="68"/>
        <end position="86"/>
    </location>
</feature>
<dbReference type="GO" id="GO:0005886">
    <property type="term" value="C:plasma membrane"/>
    <property type="evidence" value="ECO:0007669"/>
    <property type="project" value="UniProtKB-SubCell"/>
</dbReference>
<dbReference type="InterPro" id="IPR039421">
    <property type="entry name" value="Type_1_exporter"/>
</dbReference>
<dbReference type="GO" id="GO:0034040">
    <property type="term" value="F:ATPase-coupled lipid transmembrane transporter activity"/>
    <property type="evidence" value="ECO:0007669"/>
    <property type="project" value="TreeGrafter"/>
</dbReference>
<gene>
    <name evidence="12" type="ORF">H9741_02955</name>
</gene>
<keyword evidence="4 9" id="KW-0812">Transmembrane</keyword>
<feature type="transmembrane region" description="Helical" evidence="9">
    <location>
        <begin position="152"/>
        <end position="171"/>
    </location>
</feature>
<dbReference type="GO" id="GO:0140359">
    <property type="term" value="F:ABC-type transporter activity"/>
    <property type="evidence" value="ECO:0007669"/>
    <property type="project" value="InterPro"/>
</dbReference>
<keyword evidence="3" id="KW-1003">Cell membrane</keyword>
<reference evidence="12" key="1">
    <citation type="journal article" date="2021" name="PeerJ">
        <title>Extensive microbial diversity within the chicken gut microbiome revealed by metagenomics and culture.</title>
        <authorList>
            <person name="Gilroy R."/>
            <person name="Ravi A."/>
            <person name="Getino M."/>
            <person name="Pursley I."/>
            <person name="Horton D.L."/>
            <person name="Alikhan N.F."/>
            <person name="Baker D."/>
            <person name="Gharbi K."/>
            <person name="Hall N."/>
            <person name="Watson M."/>
            <person name="Adriaenssens E.M."/>
            <person name="Foster-Nyarko E."/>
            <person name="Jarju S."/>
            <person name="Secka A."/>
            <person name="Antonio M."/>
            <person name="Oren A."/>
            <person name="Chaudhuri R.R."/>
            <person name="La Ragione R."/>
            <person name="Hildebrand F."/>
            <person name="Pallen M.J."/>
        </authorList>
    </citation>
    <scope>NUCLEOTIDE SEQUENCE</scope>
    <source>
        <strain evidence="12">811</strain>
    </source>
</reference>
<organism evidence="12 13">
    <name type="scientific">Candidatus Borkfalkia faecipullorum</name>
    <dbReference type="NCBI Taxonomy" id="2838510"/>
    <lineage>
        <taxon>Bacteria</taxon>
        <taxon>Bacillati</taxon>
        <taxon>Bacillota</taxon>
        <taxon>Clostridia</taxon>
        <taxon>Christensenellales</taxon>
        <taxon>Christensenellaceae</taxon>
        <taxon>Candidatus Borkfalkia</taxon>
    </lineage>
</organism>
<keyword evidence="8 9" id="KW-0472">Membrane</keyword>
<dbReference type="EMBL" id="DXFX01000039">
    <property type="protein sequence ID" value="HIX07409.1"/>
    <property type="molecule type" value="Genomic_DNA"/>
</dbReference>
<dbReference type="SUPFAM" id="SSF90123">
    <property type="entry name" value="ABC transporter transmembrane region"/>
    <property type="match status" value="1"/>
</dbReference>
<accession>A0A9D1V7X9</accession>
<dbReference type="PROSITE" id="PS50929">
    <property type="entry name" value="ABC_TM1F"/>
    <property type="match status" value="1"/>
</dbReference>
<comment type="caution">
    <text evidence="12">The sequence shown here is derived from an EMBL/GenBank/DDBJ whole genome shotgun (WGS) entry which is preliminary data.</text>
</comment>
<evidence type="ECO:0000256" key="5">
    <source>
        <dbReference type="ARBA" id="ARBA00022741"/>
    </source>
</evidence>
<dbReference type="Proteomes" id="UP000824204">
    <property type="component" value="Unassembled WGS sequence"/>
</dbReference>
<dbReference type="InterPro" id="IPR027417">
    <property type="entry name" value="P-loop_NTPase"/>
</dbReference>
<feature type="domain" description="ABC transmembrane type-1" evidence="11">
    <location>
        <begin position="23"/>
        <end position="318"/>
    </location>
</feature>
<dbReference type="InterPro" id="IPR036640">
    <property type="entry name" value="ABC1_TM_sf"/>
</dbReference>
<dbReference type="AlphaFoldDB" id="A0A9D1V7X9"/>
<evidence type="ECO:0000313" key="12">
    <source>
        <dbReference type="EMBL" id="HIX07409.1"/>
    </source>
</evidence>
<evidence type="ECO:0000256" key="2">
    <source>
        <dbReference type="ARBA" id="ARBA00022448"/>
    </source>
</evidence>
<feature type="transmembrane region" description="Helical" evidence="9">
    <location>
        <begin position="20"/>
        <end position="48"/>
    </location>
</feature>
<dbReference type="SMART" id="SM00382">
    <property type="entry name" value="AAA"/>
    <property type="match status" value="1"/>
</dbReference>
<feature type="transmembrane region" description="Helical" evidence="9">
    <location>
        <begin position="270"/>
        <end position="301"/>
    </location>
</feature>
<evidence type="ECO:0000259" key="11">
    <source>
        <dbReference type="PROSITE" id="PS50929"/>
    </source>
</evidence>
<keyword evidence="5" id="KW-0547">Nucleotide-binding</keyword>
<comment type="subcellular location">
    <subcellularLocation>
        <location evidence="1">Cell membrane</location>
        <topology evidence="1">Multi-pass membrane protein</topology>
    </subcellularLocation>
</comment>
<evidence type="ECO:0000256" key="8">
    <source>
        <dbReference type="ARBA" id="ARBA00023136"/>
    </source>
</evidence>
<dbReference type="Gene3D" id="1.20.1560.10">
    <property type="entry name" value="ABC transporter type 1, transmembrane domain"/>
    <property type="match status" value="1"/>
</dbReference>
<dbReference type="FunFam" id="3.40.50.300:FF:000221">
    <property type="entry name" value="Multidrug ABC transporter ATP-binding protein"/>
    <property type="match status" value="1"/>
</dbReference>
<dbReference type="InterPro" id="IPR003593">
    <property type="entry name" value="AAA+_ATPase"/>
</dbReference>
<dbReference type="InterPro" id="IPR011527">
    <property type="entry name" value="ABC1_TM_dom"/>
</dbReference>
<feature type="domain" description="ABC transporter" evidence="10">
    <location>
        <begin position="352"/>
        <end position="585"/>
    </location>
</feature>
<keyword evidence="6 12" id="KW-0067">ATP-binding</keyword>
<dbReference type="GO" id="GO:0016887">
    <property type="term" value="F:ATP hydrolysis activity"/>
    <property type="evidence" value="ECO:0007669"/>
    <property type="project" value="InterPro"/>
</dbReference>
<dbReference type="PANTHER" id="PTHR24221:SF654">
    <property type="entry name" value="ATP-BINDING CASSETTE SUB-FAMILY B MEMBER 6"/>
    <property type="match status" value="1"/>
</dbReference>
<dbReference type="Pfam" id="PF00664">
    <property type="entry name" value="ABC_membrane"/>
    <property type="match status" value="1"/>
</dbReference>
<keyword evidence="2" id="KW-0813">Transport</keyword>
<dbReference type="PANTHER" id="PTHR24221">
    <property type="entry name" value="ATP-BINDING CASSETTE SUB-FAMILY B"/>
    <property type="match status" value="1"/>
</dbReference>
<dbReference type="GO" id="GO:0005524">
    <property type="term" value="F:ATP binding"/>
    <property type="evidence" value="ECO:0007669"/>
    <property type="project" value="UniProtKB-KW"/>
</dbReference>
<keyword evidence="7 9" id="KW-1133">Transmembrane helix</keyword>
<evidence type="ECO:0000313" key="13">
    <source>
        <dbReference type="Proteomes" id="UP000824204"/>
    </source>
</evidence>
<feature type="transmembrane region" description="Helical" evidence="9">
    <location>
        <begin position="177"/>
        <end position="195"/>
    </location>
</feature>
<dbReference type="SUPFAM" id="SSF52540">
    <property type="entry name" value="P-loop containing nucleoside triphosphate hydrolases"/>
    <property type="match status" value="1"/>
</dbReference>
<dbReference type="Pfam" id="PF00005">
    <property type="entry name" value="ABC_tran"/>
    <property type="match status" value="1"/>
</dbReference>
<evidence type="ECO:0000256" key="3">
    <source>
        <dbReference type="ARBA" id="ARBA00022475"/>
    </source>
</evidence>
<evidence type="ECO:0000256" key="7">
    <source>
        <dbReference type="ARBA" id="ARBA00022989"/>
    </source>
</evidence>
<evidence type="ECO:0000256" key="4">
    <source>
        <dbReference type="ARBA" id="ARBA00022692"/>
    </source>
</evidence>
<evidence type="ECO:0000259" key="10">
    <source>
        <dbReference type="PROSITE" id="PS50893"/>
    </source>
</evidence>
<dbReference type="Gene3D" id="3.40.50.300">
    <property type="entry name" value="P-loop containing nucleotide triphosphate hydrolases"/>
    <property type="match status" value="1"/>
</dbReference>
<name>A0A9D1V7X9_9FIRM</name>
<dbReference type="PROSITE" id="PS50893">
    <property type="entry name" value="ABC_TRANSPORTER_2"/>
    <property type="match status" value="1"/>
</dbReference>
<proteinExistence type="predicted"/>
<sequence>MSVFRYGLRYWKKHIPCAVFCQLIGFVGLTIDIVLPLLGAMFVDYVLNYEGMVSDGLFSFLLKFGQPQTWRLFFVIASVFGALEIVREAIIYFRNVLFQYNGLQMENELRDVTYKKLVELDSSTVASYNSGELLTTLSSDAITIKDMYSRTLLQIADGFYILIVTCVVLAFNSVYMLILPAVMAPVLLVALLRYMRAARQVSTRIRSCNAALNLNVQENINAVRLVRSFANEEYEENKFDKVNGDLRNAYWKQTDVSAKYGMIFNSIRQFAYVVTIVIGTLMVFQGHFGVGIMTASVTYVLRIMDYLTQISTASYQMQYGLVSGERLREFLERKTKIPQAPHPDKIRDNPNIEVKNVSVTEDGKPILKNVSLSIPYGKKVGIMGGTGSGKSVLLKSLVRIYDPTQGCIEINGEDIRQFELDDLRNKFAYVFQDVFLFSNTIDANIAFYAPYAAKEEVMRVADLAQAGRFIRALPHGFETIVGEKGLGLSGGQKQRISIARALLKNAPVLVFDDASSALDVTTEKNLMKSIKENYPDRTLLIAAHRVSSVADCDEILYMQDGEIIERGTFDQLIAANGRFAAIYKMQTSEEGKKDDFSDEILASGREE</sequence>
<evidence type="ECO:0000256" key="6">
    <source>
        <dbReference type="ARBA" id="ARBA00022840"/>
    </source>
</evidence>
<evidence type="ECO:0000256" key="1">
    <source>
        <dbReference type="ARBA" id="ARBA00004651"/>
    </source>
</evidence>
<protein>
    <submittedName>
        <fullName evidence="12">ABC transporter ATP-binding protein/permease</fullName>
    </submittedName>
</protein>
<reference evidence="12" key="2">
    <citation type="submission" date="2021-04" db="EMBL/GenBank/DDBJ databases">
        <authorList>
            <person name="Gilroy R."/>
        </authorList>
    </citation>
    <scope>NUCLEOTIDE SEQUENCE</scope>
    <source>
        <strain evidence="12">811</strain>
    </source>
</reference>
<evidence type="ECO:0000256" key="9">
    <source>
        <dbReference type="SAM" id="Phobius"/>
    </source>
</evidence>
<dbReference type="PROSITE" id="PS00211">
    <property type="entry name" value="ABC_TRANSPORTER_1"/>
    <property type="match status" value="1"/>
</dbReference>
<dbReference type="InterPro" id="IPR003439">
    <property type="entry name" value="ABC_transporter-like_ATP-bd"/>
</dbReference>
<dbReference type="InterPro" id="IPR017871">
    <property type="entry name" value="ABC_transporter-like_CS"/>
</dbReference>